<gene>
    <name evidence="2" type="ORF">IAC95_01080</name>
</gene>
<name>A0A9D1E2T7_9BACT</name>
<sequence length="333" mass="37829">MLLNKALILSANNWKVMVKALIFQVLILALLVALCFLIFGGIVNDIISVSTAGGWDDFFRDTVQSIADGTFDGTTFAQQLAQSIDKTQAAIEAIPNMWNRVEFSYITCIILVILYRMLISFSDVAVCFQIAEFMTSNTERPFTWFVVKKFGESCSFIFRQMLLALPLDLLVLIGSTGLSLIFVLTLRWWSIIPAAIIALFMYSARHAYLAFWLPSLVTEGKNVRQSCINGLTVIPRRFWHVFWKTFVVILLMACISLVSLLYIDNALLKLAVGTVPNLCLFFILKCINLVEYFQATNKPYFYKKVYVEGTDQFNKKMAREKRSSKSAKTTKNK</sequence>
<feature type="transmembrane region" description="Helical" evidence="1">
    <location>
        <begin position="21"/>
        <end position="43"/>
    </location>
</feature>
<dbReference type="EMBL" id="DVHL01000010">
    <property type="protein sequence ID" value="HIR65473.1"/>
    <property type="molecule type" value="Genomic_DNA"/>
</dbReference>
<feature type="transmembrane region" description="Helical" evidence="1">
    <location>
        <begin position="103"/>
        <end position="131"/>
    </location>
</feature>
<evidence type="ECO:0000313" key="3">
    <source>
        <dbReference type="Proteomes" id="UP000824200"/>
    </source>
</evidence>
<keyword evidence="1" id="KW-0812">Transmembrane</keyword>
<dbReference type="AlphaFoldDB" id="A0A9D1E2T7"/>
<keyword evidence="1" id="KW-1133">Transmembrane helix</keyword>
<evidence type="ECO:0000313" key="2">
    <source>
        <dbReference type="EMBL" id="HIR65473.1"/>
    </source>
</evidence>
<feature type="transmembrane region" description="Helical" evidence="1">
    <location>
        <begin position="275"/>
        <end position="293"/>
    </location>
</feature>
<proteinExistence type="predicted"/>
<reference evidence="2" key="1">
    <citation type="submission" date="2020-10" db="EMBL/GenBank/DDBJ databases">
        <authorList>
            <person name="Gilroy R."/>
        </authorList>
    </citation>
    <scope>NUCLEOTIDE SEQUENCE</scope>
    <source>
        <strain evidence="2">CHK121-14286</strain>
    </source>
</reference>
<feature type="transmembrane region" description="Helical" evidence="1">
    <location>
        <begin position="162"/>
        <end position="182"/>
    </location>
</feature>
<organism evidence="2 3">
    <name type="scientific">Candidatus Fimimonas gallinarum</name>
    <dbReference type="NCBI Taxonomy" id="2840821"/>
    <lineage>
        <taxon>Bacteria</taxon>
        <taxon>Pseudomonadati</taxon>
        <taxon>Myxococcota</taxon>
        <taxon>Myxococcia</taxon>
        <taxon>Myxococcales</taxon>
        <taxon>Cystobacterineae</taxon>
        <taxon>Myxococcaceae</taxon>
        <taxon>Myxococcaceae incertae sedis</taxon>
        <taxon>Candidatus Fimimonas</taxon>
    </lineage>
</organism>
<protein>
    <submittedName>
        <fullName evidence="2">Uncharacterized protein</fullName>
    </submittedName>
</protein>
<keyword evidence="1" id="KW-0472">Membrane</keyword>
<accession>A0A9D1E2T7</accession>
<evidence type="ECO:0000256" key="1">
    <source>
        <dbReference type="SAM" id="Phobius"/>
    </source>
</evidence>
<dbReference type="Proteomes" id="UP000824200">
    <property type="component" value="Unassembled WGS sequence"/>
</dbReference>
<reference evidence="2" key="2">
    <citation type="journal article" date="2021" name="PeerJ">
        <title>Extensive microbial diversity within the chicken gut microbiome revealed by metagenomics and culture.</title>
        <authorList>
            <person name="Gilroy R."/>
            <person name="Ravi A."/>
            <person name="Getino M."/>
            <person name="Pursley I."/>
            <person name="Horton D.L."/>
            <person name="Alikhan N.F."/>
            <person name="Baker D."/>
            <person name="Gharbi K."/>
            <person name="Hall N."/>
            <person name="Watson M."/>
            <person name="Adriaenssens E.M."/>
            <person name="Foster-Nyarko E."/>
            <person name="Jarju S."/>
            <person name="Secka A."/>
            <person name="Antonio M."/>
            <person name="Oren A."/>
            <person name="Chaudhuri R.R."/>
            <person name="La Ragione R."/>
            <person name="Hildebrand F."/>
            <person name="Pallen M.J."/>
        </authorList>
    </citation>
    <scope>NUCLEOTIDE SEQUENCE</scope>
    <source>
        <strain evidence="2">CHK121-14286</strain>
    </source>
</reference>
<feature type="transmembrane region" description="Helical" evidence="1">
    <location>
        <begin position="241"/>
        <end position="263"/>
    </location>
</feature>
<comment type="caution">
    <text evidence="2">The sequence shown here is derived from an EMBL/GenBank/DDBJ whole genome shotgun (WGS) entry which is preliminary data.</text>
</comment>